<comment type="similarity">
    <text evidence="1">In the C-terminal section; belongs to the trehalose phosphatase family.</text>
</comment>
<reference evidence="4" key="1">
    <citation type="journal article" date="2019" name="Int. J. Syst. Evol. Microbiol.">
        <title>The Global Catalogue of Microorganisms (GCM) 10K type strain sequencing project: providing services to taxonomists for standard genome sequencing and annotation.</title>
        <authorList>
            <consortium name="The Broad Institute Genomics Platform"/>
            <consortium name="The Broad Institute Genome Sequencing Center for Infectious Disease"/>
            <person name="Wu L."/>
            <person name="Ma J."/>
        </authorList>
    </citation>
    <scope>NUCLEOTIDE SEQUENCE [LARGE SCALE GENOMIC DNA]</scope>
    <source>
        <strain evidence="4">CCUG 61484</strain>
    </source>
</reference>
<dbReference type="Pfam" id="PF02358">
    <property type="entry name" value="Trehalose_PPase"/>
    <property type="match status" value="1"/>
</dbReference>
<evidence type="ECO:0000256" key="1">
    <source>
        <dbReference type="ARBA" id="ARBA00006330"/>
    </source>
</evidence>
<comment type="caution">
    <text evidence="3">The sequence shown here is derived from an EMBL/GenBank/DDBJ whole genome shotgun (WGS) entry which is preliminary data.</text>
</comment>
<dbReference type="PANTHER" id="PTHR10788:SF106">
    <property type="entry name" value="BCDNA.GH08860"/>
    <property type="match status" value="1"/>
</dbReference>
<dbReference type="RefSeq" id="WP_377116705.1">
    <property type="nucleotide sequence ID" value="NZ_JBHTHZ010000013.1"/>
</dbReference>
<accession>A0ABW3AVJ3</accession>
<gene>
    <name evidence="3" type="ORF">ACFQZX_14710</name>
</gene>
<dbReference type="EMBL" id="JBHTHZ010000013">
    <property type="protein sequence ID" value="MFD0794875.1"/>
    <property type="molecule type" value="Genomic_DNA"/>
</dbReference>
<dbReference type="PANTHER" id="PTHR10788">
    <property type="entry name" value="TREHALOSE-6-PHOSPHATE SYNTHASE"/>
    <property type="match status" value="1"/>
</dbReference>
<dbReference type="Gene3D" id="3.40.50.1000">
    <property type="entry name" value="HAD superfamily/HAD-like"/>
    <property type="match status" value="1"/>
</dbReference>
<proteinExistence type="inferred from homology"/>
<evidence type="ECO:0000313" key="4">
    <source>
        <dbReference type="Proteomes" id="UP001597010"/>
    </source>
</evidence>
<organism evidence="3 4">
    <name type="scientific">Mucilaginibacter litoreus</name>
    <dbReference type="NCBI Taxonomy" id="1048221"/>
    <lineage>
        <taxon>Bacteria</taxon>
        <taxon>Pseudomonadati</taxon>
        <taxon>Bacteroidota</taxon>
        <taxon>Sphingobacteriia</taxon>
        <taxon>Sphingobacteriales</taxon>
        <taxon>Sphingobacteriaceae</taxon>
        <taxon>Mucilaginibacter</taxon>
    </lineage>
</organism>
<protein>
    <submittedName>
        <fullName evidence="3">Bifunctional alpha,alpha-trehalose-phosphate synthase (UDP-forming)/trehalose-phosphatase</fullName>
    </submittedName>
</protein>
<dbReference type="Proteomes" id="UP001597010">
    <property type="component" value="Unassembled WGS sequence"/>
</dbReference>
<dbReference type="SUPFAM" id="SSF53756">
    <property type="entry name" value="UDP-Glycosyltransferase/glycogen phosphorylase"/>
    <property type="match status" value="1"/>
</dbReference>
<dbReference type="CDD" id="cd01627">
    <property type="entry name" value="HAD_TPP"/>
    <property type="match status" value="1"/>
</dbReference>
<dbReference type="InterPro" id="IPR036412">
    <property type="entry name" value="HAD-like_sf"/>
</dbReference>
<dbReference type="InterPro" id="IPR023214">
    <property type="entry name" value="HAD_sf"/>
</dbReference>
<sequence length="743" mass="85874">MQKRLYILSNRLPLTIEKEGAAYTYRQSSGGLISAVGAYLNKEGKEDFAEKYWVGVPGCTEKVWNSVPDKENGDYKYVPVFVNNKTYDYYYNGFSNSLIWPLFHYFPSYADYRQSYFDAYLEVNRTFAEQMASVLKEDDIVWIHDYHLLPLAGLLRNKFPNLTIGFFLHIPFPSFELFRVIPKRWQREILSGMLGADLIGFHTADYSRHFLNCVEKIFDIQHDGDFILRDNRKIKVSALPIGIDYEMFNNAYNDIEVIKKRAEYLRLKQDKKLIFSVDRLDYTKGIYNRLKGYDQFLKQNPEYVGKVVFALVVVPSRDTIGKYAEKKKDIDEYIGDLNSRYGDIGSQPILYQYGHLSFDELVGLYTACDLALITPLRDGMNLVSKEFIATRKDKHGVLVLSEMAGAAHELNNALLINPNDYYEIADKIKYGLEMKPEEQERRIMAMQKQVEENDVNSWAKQFFYQMKEVKDIQGRLHPKMMDNFSRVHMLNKYAAAKNRLLLLDYDGTLVPFKKEPGMAKPGDELLETLAQLASHPYNTVYIVSGRDNYTLEEWLGKLAIGIIAEHGAKQRNKGESWVEMVDSEFKGQLKSVEEVMEKYVESCPGSFIEKKDFSLAWHYRKADPFTGINKSKELYKELLERTTGLPLNILNGHKVIEVKSLATDKGKAIEKILNSRNYDFILSIGDDQTDEDMFRKLANRPEAFTIKVGEQISHAKYNVLTPYLVQSLLQTIANYPEQTVLNE</sequence>
<dbReference type="InterPro" id="IPR006379">
    <property type="entry name" value="HAD-SF_hydro_IIB"/>
</dbReference>
<keyword evidence="4" id="KW-1185">Reference proteome</keyword>
<comment type="similarity">
    <text evidence="2">Belongs to the glycosyltransferase 20 family.</text>
</comment>
<dbReference type="NCBIfam" id="TIGR00685">
    <property type="entry name" value="T6PP"/>
    <property type="match status" value="1"/>
</dbReference>
<dbReference type="Gene3D" id="3.30.70.1020">
    <property type="entry name" value="Trehalose-6-phosphate phosphatase related protein, domain 2"/>
    <property type="match status" value="1"/>
</dbReference>
<name>A0ABW3AVJ3_9SPHI</name>
<dbReference type="InterPro" id="IPR001830">
    <property type="entry name" value="Glyco_trans_20"/>
</dbReference>
<dbReference type="Gene3D" id="3.40.50.2000">
    <property type="entry name" value="Glycogen Phosphorylase B"/>
    <property type="match status" value="2"/>
</dbReference>
<dbReference type="InterPro" id="IPR003337">
    <property type="entry name" value="Trehalose_PPase"/>
</dbReference>
<dbReference type="CDD" id="cd03788">
    <property type="entry name" value="GT20_TPS"/>
    <property type="match status" value="1"/>
</dbReference>
<dbReference type="NCBIfam" id="TIGR01484">
    <property type="entry name" value="HAD-SF-IIB"/>
    <property type="match status" value="1"/>
</dbReference>
<dbReference type="NCBIfam" id="NF011071">
    <property type="entry name" value="PRK14501.1"/>
    <property type="match status" value="1"/>
</dbReference>
<dbReference type="Pfam" id="PF00982">
    <property type="entry name" value="Glyco_transf_20"/>
    <property type="match status" value="1"/>
</dbReference>
<dbReference type="SUPFAM" id="SSF56784">
    <property type="entry name" value="HAD-like"/>
    <property type="match status" value="1"/>
</dbReference>
<evidence type="ECO:0000313" key="3">
    <source>
        <dbReference type="EMBL" id="MFD0794875.1"/>
    </source>
</evidence>
<evidence type="ECO:0000256" key="2">
    <source>
        <dbReference type="ARBA" id="ARBA00008799"/>
    </source>
</evidence>